<name>A0ABT1JW39_9ACTN</name>
<gene>
    <name evidence="2" type="ORF">HD595_002096</name>
</gene>
<dbReference type="EMBL" id="JAMZEC010000001">
    <property type="protein sequence ID" value="MCP2345974.1"/>
    <property type="molecule type" value="Genomic_DNA"/>
</dbReference>
<protein>
    <recommendedName>
        <fullName evidence="4">Secreted protein</fullName>
    </recommendedName>
</protein>
<dbReference type="Proteomes" id="UP001320766">
    <property type="component" value="Unassembled WGS sequence"/>
</dbReference>
<reference evidence="2 3" key="1">
    <citation type="submission" date="2022-06" db="EMBL/GenBank/DDBJ databases">
        <title>Sequencing the genomes of 1000 actinobacteria strains.</title>
        <authorList>
            <person name="Klenk H.-P."/>
        </authorList>
    </citation>
    <scope>NUCLEOTIDE SEQUENCE [LARGE SCALE GENOMIC DNA]</scope>
    <source>
        <strain evidence="2 3">DSM 44170</strain>
    </source>
</reference>
<comment type="caution">
    <text evidence="2">The sequence shown here is derived from an EMBL/GenBank/DDBJ whole genome shotgun (WGS) entry which is preliminary data.</text>
</comment>
<evidence type="ECO:0008006" key="4">
    <source>
        <dbReference type="Google" id="ProtNLM"/>
    </source>
</evidence>
<feature type="chain" id="PRO_5045603023" description="Secreted protein" evidence="1">
    <location>
        <begin position="24"/>
        <end position="431"/>
    </location>
</feature>
<organism evidence="2 3">
    <name type="scientific">Nonomuraea roseoviolacea subsp. carminata</name>
    <dbReference type="NCBI Taxonomy" id="160689"/>
    <lineage>
        <taxon>Bacteria</taxon>
        <taxon>Bacillati</taxon>
        <taxon>Actinomycetota</taxon>
        <taxon>Actinomycetes</taxon>
        <taxon>Streptosporangiales</taxon>
        <taxon>Streptosporangiaceae</taxon>
        <taxon>Nonomuraea</taxon>
    </lineage>
</organism>
<evidence type="ECO:0000313" key="2">
    <source>
        <dbReference type="EMBL" id="MCP2345974.1"/>
    </source>
</evidence>
<sequence length="431" mass="43534">MRFDKGGLAAAALALAGVVCSLAGITSPAAARATAPTPTLAPAPAPGSAPVALAAPVAAGYANVSGTLPTGSWTPLAAGDVYSSAGQGVSAKRSGQGVYEVQFPGLGTALSPGVAVPGVVQAHSTLSGLTACVPSGVPSNLVSGVLWLTVKCFDGTGKLADPFSFTVAYTRGGTEAGRLGTVRLSQDDIAQLVAAPTATVTPAEQFSVGGPITVRRDPAPNANPGFFNLAIPRDTGARPHAIDVSAAGGTPGVLCNVTGAAPDPLNDKIEKVRVACHNNNGTAVDTPLNLSYAEDVNTLGKAGALSYAYLTPPPFSAGDGADQPVAVPAAQQRDVFRGVPGRVTFEKLAKGHFQVFLENQNLQRGHLGAVSVVPLGNSSANKVCGVADDVDSTDPLTGAPARKIRFVCGDRITGTLWDHANFQLGYTARQQ</sequence>
<accession>A0ABT1JW39</accession>
<proteinExistence type="predicted"/>
<keyword evidence="3" id="KW-1185">Reference proteome</keyword>
<evidence type="ECO:0000256" key="1">
    <source>
        <dbReference type="SAM" id="SignalP"/>
    </source>
</evidence>
<dbReference type="RefSeq" id="WP_253767981.1">
    <property type="nucleotide sequence ID" value="NZ_BAAAVE010000032.1"/>
</dbReference>
<keyword evidence="1" id="KW-0732">Signal</keyword>
<feature type="signal peptide" evidence="1">
    <location>
        <begin position="1"/>
        <end position="23"/>
    </location>
</feature>
<evidence type="ECO:0000313" key="3">
    <source>
        <dbReference type="Proteomes" id="UP001320766"/>
    </source>
</evidence>